<proteinExistence type="predicted"/>
<organism evidence="1">
    <name type="scientific">Octopus bimaculoides</name>
    <name type="common">California two-spotted octopus</name>
    <dbReference type="NCBI Taxonomy" id="37653"/>
    <lineage>
        <taxon>Eukaryota</taxon>
        <taxon>Metazoa</taxon>
        <taxon>Spiralia</taxon>
        <taxon>Lophotrochozoa</taxon>
        <taxon>Mollusca</taxon>
        <taxon>Cephalopoda</taxon>
        <taxon>Coleoidea</taxon>
        <taxon>Octopodiformes</taxon>
        <taxon>Octopoda</taxon>
        <taxon>Incirrata</taxon>
        <taxon>Octopodidae</taxon>
        <taxon>Octopus</taxon>
    </lineage>
</organism>
<protein>
    <submittedName>
        <fullName evidence="1">Uncharacterized protein</fullName>
    </submittedName>
</protein>
<gene>
    <name evidence="1" type="ORF">OCBIM_22000702mg</name>
</gene>
<name>A0A0L8HZV4_OCTBM</name>
<dbReference type="AlphaFoldDB" id="A0A0L8HZV4"/>
<reference evidence="1" key="1">
    <citation type="submission" date="2015-07" db="EMBL/GenBank/DDBJ databases">
        <title>MeaNS - Measles Nucleotide Surveillance Program.</title>
        <authorList>
            <person name="Tran T."/>
            <person name="Druce J."/>
        </authorList>
    </citation>
    <scope>NUCLEOTIDE SEQUENCE</scope>
    <source>
        <strain evidence="1">UCB-OBI-ISO-001</strain>
        <tissue evidence="1">Gonad</tissue>
    </source>
</reference>
<accession>A0A0L8HZV4</accession>
<sequence>MLRPGDLSRFQAVDCFFAGNILDSVPDTICNCFLFCYPNTSKCGLNCRLCASIWHIRLWLFLRQVENRKLLV</sequence>
<evidence type="ECO:0000313" key="1">
    <source>
        <dbReference type="EMBL" id="KOF94747.1"/>
    </source>
</evidence>
<dbReference type="EMBL" id="KQ416877">
    <property type="protein sequence ID" value="KOF94747.1"/>
    <property type="molecule type" value="Genomic_DNA"/>
</dbReference>